<name>A0A2H9TMP4_9FUNG</name>
<dbReference type="EMBL" id="MTSL01000087">
    <property type="protein sequence ID" value="PJF19023.1"/>
    <property type="molecule type" value="Genomic_DNA"/>
</dbReference>
<comment type="caution">
    <text evidence="2">The sequence shown here is derived from an EMBL/GenBank/DDBJ whole genome shotgun (WGS) entry which is preliminary data.</text>
</comment>
<feature type="signal peptide" evidence="1">
    <location>
        <begin position="1"/>
        <end position="18"/>
    </location>
</feature>
<evidence type="ECO:0000313" key="3">
    <source>
        <dbReference type="Proteomes" id="UP000240830"/>
    </source>
</evidence>
<evidence type="ECO:0000256" key="1">
    <source>
        <dbReference type="SAM" id="SignalP"/>
    </source>
</evidence>
<sequence>MLHLVVILLFGQVFSVLQLGTLFRPQKLASVVTFESNSRVDLSERAYSAILNLDDAGLDVPFIDGASILLVSKQGKMTAPKTNKVIKVHHGDIVIIHHGHGFQKSRYRSVTAENLQKLIEDDKSAHVFGVVIQDPLAPGMEAVPLNSDYGFSDYDVHNVDETHDVAPFRSSCLISTKAGAFRSWVAIHAKGLEAFVEEGGIGVLIRNGLVVERFVSTKKSIPFQSGDVVLIMLSQRQDTPILKKRKHLLLKQAISLIHKGNHLLLGERFPTVISFAATIVGDIPNYLENATIIGKGTVDGRIFRLQNTCGSTWWFKGNTIQGILGQADVLHIKNEENKSIVEELAAKIGEMKIGDALHFRTEDFKLSHLQPRDIIVFVHGVEGIEKICGSAIKRALSGCKTSADLQNALDRLQFHPSTTVMAAFVSDKIPPSKMKMTSFIVNEAADESISATWTKLDNEINVSLPKGASARASASIMFTDRNKVSIKQTGGAVALIINEDGLKYGSTVAFGNTLRKLKLEDEKSTFDHGDLEVERGDIVMVLLPSSAGEYKLTPLDIGTNAKYYHDDFDAFDDFFSEFLPEGTVVAVAARIERTE</sequence>
<protein>
    <recommendedName>
        <fullName evidence="4">PPM-type phosphatase domain-containing protein</fullName>
    </recommendedName>
</protein>
<keyword evidence="3" id="KW-1185">Reference proteome</keyword>
<keyword evidence="1" id="KW-0732">Signal</keyword>
<dbReference type="Proteomes" id="UP000240830">
    <property type="component" value="Unassembled WGS sequence"/>
</dbReference>
<evidence type="ECO:0000313" key="2">
    <source>
        <dbReference type="EMBL" id="PJF19023.1"/>
    </source>
</evidence>
<reference evidence="2 3" key="1">
    <citation type="submission" date="2016-10" db="EMBL/GenBank/DDBJ databases">
        <title>The genome of Paramicrosporidium saccamoebae is the missing link in understanding Cryptomycota and Microsporidia evolution.</title>
        <authorList>
            <person name="Quandt C.A."/>
            <person name="Beaudet D."/>
            <person name="Corsaro D."/>
            <person name="Michel R."/>
            <person name="Corradi N."/>
            <person name="James T."/>
        </authorList>
    </citation>
    <scope>NUCLEOTIDE SEQUENCE [LARGE SCALE GENOMIC DNA]</scope>
    <source>
        <strain evidence="2 3">KSL3</strain>
    </source>
</reference>
<evidence type="ECO:0008006" key="4">
    <source>
        <dbReference type="Google" id="ProtNLM"/>
    </source>
</evidence>
<feature type="chain" id="PRO_5014141436" description="PPM-type phosphatase domain-containing protein" evidence="1">
    <location>
        <begin position="19"/>
        <end position="595"/>
    </location>
</feature>
<gene>
    <name evidence="2" type="ORF">PSACC_01162</name>
</gene>
<dbReference type="AlphaFoldDB" id="A0A2H9TMP4"/>
<proteinExistence type="predicted"/>
<organism evidence="2 3">
    <name type="scientific">Paramicrosporidium saccamoebae</name>
    <dbReference type="NCBI Taxonomy" id="1246581"/>
    <lineage>
        <taxon>Eukaryota</taxon>
        <taxon>Fungi</taxon>
        <taxon>Fungi incertae sedis</taxon>
        <taxon>Cryptomycota</taxon>
        <taxon>Cryptomycota incertae sedis</taxon>
        <taxon>Paramicrosporidium</taxon>
    </lineage>
</organism>
<accession>A0A2H9TMP4</accession>